<dbReference type="GO" id="GO:0016233">
    <property type="term" value="P:telomere capping"/>
    <property type="evidence" value="ECO:0007669"/>
    <property type="project" value="InterPro"/>
</dbReference>
<dbReference type="InterPro" id="IPR024222">
    <property type="entry name" value="Ten1_fungal"/>
</dbReference>
<dbReference type="Pfam" id="PF12658">
    <property type="entry name" value="Ten1"/>
    <property type="match status" value="1"/>
</dbReference>
<keyword evidence="2" id="KW-1185">Reference proteome</keyword>
<accession>A0A6A5QRS8</accession>
<dbReference type="Proteomes" id="UP000800096">
    <property type="component" value="Unassembled WGS sequence"/>
</dbReference>
<dbReference type="EMBL" id="ML979134">
    <property type="protein sequence ID" value="KAF1917568.1"/>
    <property type="molecule type" value="Genomic_DNA"/>
</dbReference>
<protein>
    <submittedName>
        <fullName evidence="1">CST complex subunit Ten1</fullName>
    </submittedName>
</protein>
<organism evidence="1 2">
    <name type="scientific">Ampelomyces quisqualis</name>
    <name type="common">Powdery mildew agent</name>
    <dbReference type="NCBI Taxonomy" id="50730"/>
    <lineage>
        <taxon>Eukaryota</taxon>
        <taxon>Fungi</taxon>
        <taxon>Dikarya</taxon>
        <taxon>Ascomycota</taxon>
        <taxon>Pezizomycotina</taxon>
        <taxon>Dothideomycetes</taxon>
        <taxon>Pleosporomycetidae</taxon>
        <taxon>Pleosporales</taxon>
        <taxon>Pleosporineae</taxon>
        <taxon>Phaeosphaeriaceae</taxon>
        <taxon>Ampelomyces</taxon>
    </lineage>
</organism>
<sequence>MSSGPVPSTLYRLGDLGQCKSGMKVRFLGCVDNYDVKGGALRLKHQYPASSPLSTVHVNIVHVLERLKRHELDVGTWLNVIGYVGRHERALFVQAVAVWDAGDVDVEAYEKAVDERKPCT</sequence>
<evidence type="ECO:0000313" key="2">
    <source>
        <dbReference type="Proteomes" id="UP000800096"/>
    </source>
</evidence>
<reference evidence="1" key="1">
    <citation type="journal article" date="2020" name="Stud. Mycol.">
        <title>101 Dothideomycetes genomes: a test case for predicting lifestyles and emergence of pathogens.</title>
        <authorList>
            <person name="Haridas S."/>
            <person name="Albert R."/>
            <person name="Binder M."/>
            <person name="Bloem J."/>
            <person name="Labutti K."/>
            <person name="Salamov A."/>
            <person name="Andreopoulos B."/>
            <person name="Baker S."/>
            <person name="Barry K."/>
            <person name="Bills G."/>
            <person name="Bluhm B."/>
            <person name="Cannon C."/>
            <person name="Castanera R."/>
            <person name="Culley D."/>
            <person name="Daum C."/>
            <person name="Ezra D."/>
            <person name="Gonzalez J."/>
            <person name="Henrissat B."/>
            <person name="Kuo A."/>
            <person name="Liang C."/>
            <person name="Lipzen A."/>
            <person name="Lutzoni F."/>
            <person name="Magnuson J."/>
            <person name="Mondo S."/>
            <person name="Nolan M."/>
            <person name="Ohm R."/>
            <person name="Pangilinan J."/>
            <person name="Park H.-J."/>
            <person name="Ramirez L."/>
            <person name="Alfaro M."/>
            <person name="Sun H."/>
            <person name="Tritt A."/>
            <person name="Yoshinaga Y."/>
            <person name="Zwiers L.-H."/>
            <person name="Turgeon B."/>
            <person name="Goodwin S."/>
            <person name="Spatafora J."/>
            <person name="Crous P."/>
            <person name="Grigoriev I."/>
        </authorList>
    </citation>
    <scope>NUCLEOTIDE SEQUENCE</scope>
    <source>
        <strain evidence="1">HMLAC05119</strain>
    </source>
</reference>
<dbReference type="GO" id="GO:0043047">
    <property type="term" value="F:single-stranded telomeric DNA binding"/>
    <property type="evidence" value="ECO:0007669"/>
    <property type="project" value="InterPro"/>
</dbReference>
<proteinExistence type="predicted"/>
<dbReference type="Gene3D" id="2.40.50.140">
    <property type="entry name" value="Nucleic acid-binding proteins"/>
    <property type="match status" value="1"/>
</dbReference>
<evidence type="ECO:0000313" key="1">
    <source>
        <dbReference type="EMBL" id="KAF1917568.1"/>
    </source>
</evidence>
<dbReference type="InterPro" id="IPR012340">
    <property type="entry name" value="NA-bd_OB-fold"/>
</dbReference>
<dbReference type="AlphaFoldDB" id="A0A6A5QRS8"/>
<name>A0A6A5QRS8_AMPQU</name>
<dbReference type="OrthoDB" id="5275361at2759"/>
<dbReference type="GO" id="GO:1990879">
    <property type="term" value="C:CST complex"/>
    <property type="evidence" value="ECO:0007669"/>
    <property type="project" value="InterPro"/>
</dbReference>
<gene>
    <name evidence="1" type="ORF">BDU57DRAFT_513892</name>
</gene>